<evidence type="ECO:0000313" key="10">
    <source>
        <dbReference type="Proteomes" id="UP000002748"/>
    </source>
</evidence>
<dbReference type="Gene3D" id="3.20.20.140">
    <property type="entry name" value="Metal-dependent hydrolases"/>
    <property type="match status" value="1"/>
</dbReference>
<keyword evidence="5" id="KW-0862">Zinc</keyword>
<dbReference type="Proteomes" id="UP000002748">
    <property type="component" value="Unassembled WGS sequence"/>
</dbReference>
<comment type="cofactor">
    <cofactor evidence="1">
        <name>Zn(2+)</name>
        <dbReference type="ChEBI" id="CHEBI:29105"/>
    </cofactor>
</comment>
<evidence type="ECO:0000256" key="3">
    <source>
        <dbReference type="ARBA" id="ARBA00022723"/>
    </source>
</evidence>
<dbReference type="PANTHER" id="PTHR11409">
    <property type="entry name" value="ADENOSINE DEAMINASE"/>
    <property type="match status" value="1"/>
</dbReference>
<comment type="caution">
    <text evidence="9">The sequence shown here is derived from an EMBL/GenBank/DDBJ whole genome shotgun (WGS) entry which is preliminary data.</text>
</comment>
<keyword evidence="6" id="KW-0546">Nucleotide metabolism</keyword>
<dbReference type="HOGENOM" id="CLU_039228_3_1_1"/>
<keyword evidence="3" id="KW-0479">Metal-binding</keyword>
<dbReference type="Pfam" id="PF00962">
    <property type="entry name" value="A_deaminase"/>
    <property type="match status" value="1"/>
</dbReference>
<evidence type="ECO:0000256" key="2">
    <source>
        <dbReference type="ARBA" id="ARBA00006676"/>
    </source>
</evidence>
<comment type="catalytic activity">
    <reaction evidence="7">
        <text>N(6)-methyl-AMP + H2O + H(+) = IMP + methylamine</text>
        <dbReference type="Rhea" id="RHEA:16001"/>
        <dbReference type="ChEBI" id="CHEBI:15377"/>
        <dbReference type="ChEBI" id="CHEBI:15378"/>
        <dbReference type="ChEBI" id="CHEBI:58053"/>
        <dbReference type="ChEBI" id="CHEBI:59338"/>
        <dbReference type="ChEBI" id="CHEBI:144842"/>
    </reaction>
    <physiologicalReaction direction="left-to-right" evidence="7">
        <dbReference type="Rhea" id="RHEA:16002"/>
    </physiologicalReaction>
</comment>
<reference evidence="9 10" key="1">
    <citation type="journal article" date="2012" name="Eukaryot. Cell">
        <title>Draft genome sequence of CBS 2479, the standard type strain of Trichosporon asahii.</title>
        <authorList>
            <person name="Yang R.Y."/>
            <person name="Li H.T."/>
            <person name="Zhu H."/>
            <person name="Zhou G.P."/>
            <person name="Wang M."/>
            <person name="Wang L."/>
        </authorList>
    </citation>
    <scope>NUCLEOTIDE SEQUENCE [LARGE SCALE GENOMIC DNA]</scope>
    <source>
        <strain evidence="10">ATCC 90039 / CBS 2479 / JCM 2466 / KCTC 7840 / NCYC 2677 / UAMH 7654</strain>
    </source>
</reference>
<evidence type="ECO:0000256" key="7">
    <source>
        <dbReference type="ARBA" id="ARBA00048787"/>
    </source>
</evidence>
<comment type="similarity">
    <text evidence="2">Belongs to the metallo-dependent hydrolases superfamily. Adenosine and AMP deaminases family.</text>
</comment>
<name>J5R857_TRIAS</name>
<dbReference type="GO" id="GO:0006154">
    <property type="term" value="P:adenosine catabolic process"/>
    <property type="evidence" value="ECO:0007669"/>
    <property type="project" value="TreeGrafter"/>
</dbReference>
<sequence>MSGYPTPTDARFFSHFNNYIYELVNTRDALAFAIPALLSEFAADGVTYLELRTTPRALSDASAEDTVELIHDELKRWNDENAMRVRLILSIDQAKHDRADADWVVDTALRLRSSAYPPLVVGVDVCGDPNNAKDLTALDPVFERCQREDLPVVVHFGEIPKQAENGTLDVMLRWNPRRVGHAIHLPDAVRDELVKRDIAPELCLSCNVLANMLPAKENGEKPSHGDHHFGWWWKNGGSISLGTDDVGVFGAKSSDEHYHAAEHFGLSKEQLVELSRRAIQGALDRDAIKPVERELDSFSVLEKL</sequence>
<dbReference type="VEuPathDB" id="FungiDB:A1Q1_07672"/>
<dbReference type="GO" id="GO:0004000">
    <property type="term" value="F:adenosine deaminase activity"/>
    <property type="evidence" value="ECO:0007669"/>
    <property type="project" value="TreeGrafter"/>
</dbReference>
<dbReference type="RefSeq" id="XP_014182159.1">
    <property type="nucleotide sequence ID" value="XM_014326684.1"/>
</dbReference>
<dbReference type="OrthoDB" id="272271at2759"/>
<proteinExistence type="inferred from homology"/>
<dbReference type="SUPFAM" id="SSF51556">
    <property type="entry name" value="Metallo-dependent hydrolases"/>
    <property type="match status" value="1"/>
</dbReference>
<dbReference type="InterPro" id="IPR032466">
    <property type="entry name" value="Metal_Hydrolase"/>
</dbReference>
<evidence type="ECO:0000256" key="1">
    <source>
        <dbReference type="ARBA" id="ARBA00001947"/>
    </source>
</evidence>
<accession>J5R857</accession>
<dbReference type="AlphaFoldDB" id="J5R857"/>
<dbReference type="GO" id="GO:0009117">
    <property type="term" value="P:nucleotide metabolic process"/>
    <property type="evidence" value="ECO:0007669"/>
    <property type="project" value="UniProtKB-KW"/>
</dbReference>
<dbReference type="InterPro" id="IPR006330">
    <property type="entry name" value="Ado/ade_deaminase"/>
</dbReference>
<dbReference type="GO" id="GO:0046103">
    <property type="term" value="P:inosine biosynthetic process"/>
    <property type="evidence" value="ECO:0007669"/>
    <property type="project" value="TreeGrafter"/>
</dbReference>
<organism evidence="9 10">
    <name type="scientific">Trichosporon asahii var. asahii (strain ATCC 90039 / CBS 2479 / JCM 2466 / KCTC 7840 / NBRC 103889/ NCYC 2677 / UAMH 7654)</name>
    <name type="common">Yeast</name>
    <dbReference type="NCBI Taxonomy" id="1186058"/>
    <lineage>
        <taxon>Eukaryota</taxon>
        <taxon>Fungi</taxon>
        <taxon>Dikarya</taxon>
        <taxon>Basidiomycota</taxon>
        <taxon>Agaricomycotina</taxon>
        <taxon>Tremellomycetes</taxon>
        <taxon>Trichosporonales</taxon>
        <taxon>Trichosporonaceae</taxon>
        <taxon>Trichosporon</taxon>
    </lineage>
</organism>
<dbReference type="KEGG" id="tasa:A1Q1_07672"/>
<dbReference type="EMBL" id="ALBS01000073">
    <property type="protein sequence ID" value="EJT51208.1"/>
    <property type="molecule type" value="Genomic_DNA"/>
</dbReference>
<evidence type="ECO:0000256" key="5">
    <source>
        <dbReference type="ARBA" id="ARBA00022833"/>
    </source>
</evidence>
<feature type="domain" description="Adenosine deaminase" evidence="8">
    <location>
        <begin position="11"/>
        <end position="283"/>
    </location>
</feature>
<dbReference type="InterPro" id="IPR001365">
    <property type="entry name" value="A_deaminase_dom"/>
</dbReference>
<evidence type="ECO:0000256" key="4">
    <source>
        <dbReference type="ARBA" id="ARBA00022801"/>
    </source>
</evidence>
<evidence type="ECO:0000313" key="9">
    <source>
        <dbReference type="EMBL" id="EJT51208.1"/>
    </source>
</evidence>
<keyword evidence="4" id="KW-0378">Hydrolase</keyword>
<protein>
    <recommendedName>
        <fullName evidence="8">Adenosine deaminase domain-containing protein</fullName>
    </recommendedName>
</protein>
<evidence type="ECO:0000256" key="6">
    <source>
        <dbReference type="ARBA" id="ARBA00023080"/>
    </source>
</evidence>
<evidence type="ECO:0000259" key="8">
    <source>
        <dbReference type="Pfam" id="PF00962"/>
    </source>
</evidence>
<dbReference type="PANTHER" id="PTHR11409:SF42">
    <property type="entry name" value="ADENOSINE DEAMINASE-LIKE PROTEIN"/>
    <property type="match status" value="1"/>
</dbReference>
<dbReference type="GeneID" id="25991184"/>
<gene>
    <name evidence="9" type="ORF">A1Q1_07672</name>
</gene>
<dbReference type="GO" id="GO:0046872">
    <property type="term" value="F:metal ion binding"/>
    <property type="evidence" value="ECO:0007669"/>
    <property type="project" value="UniProtKB-KW"/>
</dbReference>